<dbReference type="GO" id="GO:0005886">
    <property type="term" value="C:plasma membrane"/>
    <property type="evidence" value="ECO:0007669"/>
    <property type="project" value="UniProtKB-ARBA"/>
</dbReference>
<keyword evidence="8" id="KW-1185">Reference proteome</keyword>
<dbReference type="EC" id="2.7.13.3" evidence="2"/>
<gene>
    <name evidence="7" type="ORF">FME95_06045</name>
</gene>
<dbReference type="FunFam" id="3.30.565.10:FF:000006">
    <property type="entry name" value="Sensor histidine kinase WalK"/>
    <property type="match status" value="1"/>
</dbReference>
<dbReference type="Pfam" id="PF02518">
    <property type="entry name" value="HATPase_c"/>
    <property type="match status" value="1"/>
</dbReference>
<protein>
    <recommendedName>
        <fullName evidence="2">histidine kinase</fullName>
        <ecNumber evidence="2">2.7.13.3</ecNumber>
    </recommendedName>
</protein>
<dbReference type="InterPro" id="IPR036890">
    <property type="entry name" value="HATPase_C_sf"/>
</dbReference>
<dbReference type="PANTHER" id="PTHR43065:SF50">
    <property type="entry name" value="HISTIDINE KINASE"/>
    <property type="match status" value="1"/>
</dbReference>
<dbReference type="PANTHER" id="PTHR43065">
    <property type="entry name" value="SENSOR HISTIDINE KINASE"/>
    <property type="match status" value="1"/>
</dbReference>
<dbReference type="Gene3D" id="1.10.287.130">
    <property type="match status" value="1"/>
</dbReference>
<comment type="catalytic activity">
    <reaction evidence="1">
        <text>ATP + protein L-histidine = ADP + protein N-phospho-L-histidine.</text>
        <dbReference type="EC" id="2.7.13.3"/>
    </reaction>
</comment>
<evidence type="ECO:0000259" key="6">
    <source>
        <dbReference type="PROSITE" id="PS50109"/>
    </source>
</evidence>
<dbReference type="CDD" id="cd00082">
    <property type="entry name" value="HisKA"/>
    <property type="match status" value="1"/>
</dbReference>
<dbReference type="SMART" id="SM00388">
    <property type="entry name" value="HisKA"/>
    <property type="match status" value="1"/>
</dbReference>
<dbReference type="InterPro" id="IPR003661">
    <property type="entry name" value="HisK_dim/P_dom"/>
</dbReference>
<dbReference type="Proteomes" id="UP000321764">
    <property type="component" value="Unassembled WGS sequence"/>
</dbReference>
<dbReference type="AlphaFoldDB" id="A0A5C8Z8U1"/>
<dbReference type="InterPro" id="IPR004358">
    <property type="entry name" value="Sig_transdc_His_kin-like_C"/>
</dbReference>
<dbReference type="SMART" id="SM00387">
    <property type="entry name" value="HATPase_c"/>
    <property type="match status" value="1"/>
</dbReference>
<dbReference type="PRINTS" id="PR00344">
    <property type="entry name" value="BCTRLSENSOR"/>
</dbReference>
<dbReference type="PROSITE" id="PS50109">
    <property type="entry name" value="HIS_KIN"/>
    <property type="match status" value="1"/>
</dbReference>
<evidence type="ECO:0000313" key="7">
    <source>
        <dbReference type="EMBL" id="TXR54097.1"/>
    </source>
</evidence>
<accession>A0A5C8Z8U1</accession>
<proteinExistence type="predicted"/>
<organism evidence="7 8">
    <name type="scientific">Reinekea thalattae</name>
    <dbReference type="NCBI Taxonomy" id="2593301"/>
    <lineage>
        <taxon>Bacteria</taxon>
        <taxon>Pseudomonadati</taxon>
        <taxon>Pseudomonadota</taxon>
        <taxon>Gammaproteobacteria</taxon>
        <taxon>Oceanospirillales</taxon>
        <taxon>Saccharospirillaceae</taxon>
        <taxon>Reinekea</taxon>
    </lineage>
</organism>
<dbReference type="RefSeq" id="WP_147713496.1">
    <property type="nucleotide sequence ID" value="NZ_VKAD01000001.1"/>
</dbReference>
<evidence type="ECO:0000256" key="3">
    <source>
        <dbReference type="ARBA" id="ARBA00022553"/>
    </source>
</evidence>
<evidence type="ECO:0000313" key="8">
    <source>
        <dbReference type="Proteomes" id="UP000321764"/>
    </source>
</evidence>
<dbReference type="SUPFAM" id="SSF55874">
    <property type="entry name" value="ATPase domain of HSP90 chaperone/DNA topoisomerase II/histidine kinase"/>
    <property type="match status" value="1"/>
</dbReference>
<dbReference type="GO" id="GO:0000155">
    <property type="term" value="F:phosphorelay sensor kinase activity"/>
    <property type="evidence" value="ECO:0007669"/>
    <property type="project" value="InterPro"/>
</dbReference>
<keyword evidence="4" id="KW-0808">Transferase</keyword>
<dbReference type="InterPro" id="IPR005467">
    <property type="entry name" value="His_kinase_dom"/>
</dbReference>
<evidence type="ECO:0000256" key="4">
    <source>
        <dbReference type="ARBA" id="ARBA00022679"/>
    </source>
</evidence>
<dbReference type="InterPro" id="IPR003594">
    <property type="entry name" value="HATPase_dom"/>
</dbReference>
<feature type="domain" description="Histidine kinase" evidence="6">
    <location>
        <begin position="140"/>
        <end position="383"/>
    </location>
</feature>
<keyword evidence="5" id="KW-0418">Kinase</keyword>
<dbReference type="SUPFAM" id="SSF47384">
    <property type="entry name" value="Homodimeric domain of signal transducing histidine kinase"/>
    <property type="match status" value="1"/>
</dbReference>
<name>A0A5C8Z8U1_9GAMM</name>
<keyword evidence="3" id="KW-0597">Phosphoprotein</keyword>
<dbReference type="OrthoDB" id="1931120at2"/>
<dbReference type="InterPro" id="IPR036097">
    <property type="entry name" value="HisK_dim/P_sf"/>
</dbReference>
<evidence type="ECO:0000256" key="5">
    <source>
        <dbReference type="ARBA" id="ARBA00022777"/>
    </source>
</evidence>
<reference evidence="7 8" key="1">
    <citation type="submission" date="2019-07" db="EMBL/GenBank/DDBJ databases">
        <title>Reinekea sp. strain SSH23 genome sequencing and assembly.</title>
        <authorList>
            <person name="Kim I."/>
        </authorList>
    </citation>
    <scope>NUCLEOTIDE SEQUENCE [LARGE SCALE GENOMIC DNA]</scope>
    <source>
        <strain evidence="7 8">SSH23</strain>
    </source>
</reference>
<dbReference type="EMBL" id="VKAD01000001">
    <property type="protein sequence ID" value="TXR54097.1"/>
    <property type="molecule type" value="Genomic_DNA"/>
</dbReference>
<comment type="caution">
    <text evidence="7">The sequence shown here is derived from an EMBL/GenBank/DDBJ whole genome shotgun (WGS) entry which is preliminary data.</text>
</comment>
<sequence length="391" mass="43728">MNKLVLLSPSLSQAIPEAAPDITLGLVDTNNTSESYLQQNALFVLDGRDLSEQEKNFINQLGKAESYCILVIAQWQSIGWLESNAGYVHFDFFTDTRMDLLVERINLRAHQQQALSQFQEMQDQLMQSEKMAALGQLAAGVAHEINNPVGFVSSNMNLLNRYVDRLLKSEQALQQKLQEDASGVATEKYAEWKNNSNFEGFFNDITEVVSESKEGLSRIIEIVKDLKEYSHLGSQQFEQIDLHKLVQSNINLLRNEIKYKAEVEIIAEPIPTVEAVGSQLSQVFVNIIVNACQAMKDFGVIRIGLTRREDNVEVSIADTGMGIAPEKLKEIFEPFYTTKPVGKGTGIGLAITKSIVERHHGVIEVESTLGEGTTFYILLPIQQPEVALEEH</sequence>
<evidence type="ECO:0000256" key="1">
    <source>
        <dbReference type="ARBA" id="ARBA00000085"/>
    </source>
</evidence>
<evidence type="ECO:0000256" key="2">
    <source>
        <dbReference type="ARBA" id="ARBA00012438"/>
    </source>
</evidence>
<dbReference type="Gene3D" id="3.30.565.10">
    <property type="entry name" value="Histidine kinase-like ATPase, C-terminal domain"/>
    <property type="match status" value="1"/>
</dbReference>